<organism evidence="1 2">
    <name type="scientific">Violaceomyces palustris</name>
    <dbReference type="NCBI Taxonomy" id="1673888"/>
    <lineage>
        <taxon>Eukaryota</taxon>
        <taxon>Fungi</taxon>
        <taxon>Dikarya</taxon>
        <taxon>Basidiomycota</taxon>
        <taxon>Ustilaginomycotina</taxon>
        <taxon>Ustilaginomycetes</taxon>
        <taxon>Violaceomycetales</taxon>
        <taxon>Violaceomycetaceae</taxon>
        <taxon>Violaceomyces</taxon>
    </lineage>
</organism>
<dbReference type="Proteomes" id="UP000245626">
    <property type="component" value="Unassembled WGS sequence"/>
</dbReference>
<reference evidence="1 2" key="1">
    <citation type="journal article" date="2018" name="Mol. Biol. Evol.">
        <title>Broad Genomic Sampling Reveals a Smut Pathogenic Ancestry of the Fungal Clade Ustilaginomycotina.</title>
        <authorList>
            <person name="Kijpornyongpan T."/>
            <person name="Mondo S.J."/>
            <person name="Barry K."/>
            <person name="Sandor L."/>
            <person name="Lee J."/>
            <person name="Lipzen A."/>
            <person name="Pangilinan J."/>
            <person name="LaButti K."/>
            <person name="Hainaut M."/>
            <person name="Henrissat B."/>
            <person name="Grigoriev I.V."/>
            <person name="Spatafora J.W."/>
            <person name="Aime M.C."/>
        </authorList>
    </citation>
    <scope>NUCLEOTIDE SEQUENCE [LARGE SCALE GENOMIC DNA]</scope>
    <source>
        <strain evidence="1 2">SA 807</strain>
    </source>
</reference>
<gene>
    <name evidence="1" type="ORF">IE53DRAFT_325531</name>
</gene>
<evidence type="ECO:0000313" key="1">
    <source>
        <dbReference type="EMBL" id="PWN53077.1"/>
    </source>
</evidence>
<dbReference type="EMBL" id="KZ819743">
    <property type="protein sequence ID" value="PWN53077.1"/>
    <property type="molecule type" value="Genomic_DNA"/>
</dbReference>
<protein>
    <submittedName>
        <fullName evidence="1">Cytochrome P450</fullName>
    </submittedName>
</protein>
<proteinExistence type="predicted"/>
<keyword evidence="2" id="KW-1185">Reference proteome</keyword>
<name>A0ACD0P501_9BASI</name>
<sequence>MFEAIHRAVSELSLGGAVILVSTALLLVLAIIYNDRLLFVSKSKDVPMVSGGLPLVGHLKWLLDLAARRVKFLDEMVEFQRTVGKGGRPFSISFPALGGKVTVINRPEYIKWCQKTNFPNYIKGDSFRESMGDVMGIHGIFVADGEPWKRQRKMASHIFSVGNFRTHVQSAIQKDLTTMKSLLNDVSQRGTQVNLADVFFRFTLSSFSQMAFSADIKCLPAEAAGLNEVVEFAAAFDYAQQVMENRFFELLGTFMERFNEKGRNMRKATDVLHSFCYKIIDLRLAARREGTVQGAVSSKGDKDLLALFMDMGLERDELLPVVLNFLIAGRDTTAQSLAWLFYEFALHPEWMEKCRQEAIDYLGKGDTARLMGYDDLSALTCMHACFYEAIRLHPAVPKNVKKVVKDDVIRPYAQGGDEKDSSLTSQPGDLPDIVVKKGESVAWSDYGMARMPEIWGEDCLVYNPERFIETRPDGTKTIKTYSQYKFHAFNAGPRLCLGQTLATYEGVAVMAVILSDYNVLFDHEALRRDPPTYADSLTHPLVNPYTVRFEKRE</sequence>
<accession>A0ACD0P501</accession>
<evidence type="ECO:0000313" key="2">
    <source>
        <dbReference type="Proteomes" id="UP000245626"/>
    </source>
</evidence>